<dbReference type="PANTHER" id="PTHR30592:SF1">
    <property type="entry name" value="SULFUR CARRIER PROTEIN FDHD"/>
    <property type="match status" value="1"/>
</dbReference>
<evidence type="ECO:0000313" key="4">
    <source>
        <dbReference type="EMBL" id="PIV64850.1"/>
    </source>
</evidence>
<dbReference type="Pfam" id="PF02634">
    <property type="entry name" value="FdhD-NarQ"/>
    <property type="match status" value="1"/>
</dbReference>
<feature type="active site" description="Cysteine persulfide intermediate" evidence="3">
    <location>
        <position position="100"/>
    </location>
</feature>
<name>A0A2M7EAS7_9BACT</name>
<dbReference type="GO" id="GO:0006777">
    <property type="term" value="P:Mo-molybdopterin cofactor biosynthetic process"/>
    <property type="evidence" value="ECO:0007669"/>
    <property type="project" value="UniProtKB-UniRule"/>
</dbReference>
<comment type="caution">
    <text evidence="4">The sequence shown here is derived from an EMBL/GenBank/DDBJ whole genome shotgun (WGS) entry which is preliminary data.</text>
</comment>
<dbReference type="EMBL" id="PETL01000002">
    <property type="protein sequence ID" value="PIV64850.1"/>
    <property type="molecule type" value="Genomic_DNA"/>
</dbReference>
<proteinExistence type="inferred from homology"/>
<evidence type="ECO:0000313" key="5">
    <source>
        <dbReference type="Proteomes" id="UP000228886"/>
    </source>
</evidence>
<dbReference type="GO" id="GO:0016783">
    <property type="term" value="F:sulfurtransferase activity"/>
    <property type="evidence" value="ECO:0007669"/>
    <property type="project" value="InterPro"/>
</dbReference>
<comment type="function">
    <text evidence="3">Required for formate dehydrogenase (FDH) activity. Acts as a sulfur carrier protein that transfers sulfur from IscS to the molybdenum cofactor prior to its insertion into FDH.</text>
</comment>
<dbReference type="HAMAP" id="MF_00187">
    <property type="entry name" value="FdhD"/>
    <property type="match status" value="1"/>
</dbReference>
<dbReference type="GO" id="GO:0097163">
    <property type="term" value="F:sulfur carrier activity"/>
    <property type="evidence" value="ECO:0007669"/>
    <property type="project" value="UniProtKB-UniRule"/>
</dbReference>
<gene>
    <name evidence="3" type="primary">fdhD</name>
    <name evidence="4" type="ORF">COS11_00020</name>
</gene>
<dbReference type="GO" id="GO:0005737">
    <property type="term" value="C:cytoplasm"/>
    <property type="evidence" value="ECO:0007669"/>
    <property type="project" value="UniProtKB-SubCell"/>
</dbReference>
<dbReference type="Proteomes" id="UP000228886">
    <property type="component" value="Unassembled WGS sequence"/>
</dbReference>
<dbReference type="SUPFAM" id="SSF53927">
    <property type="entry name" value="Cytidine deaminase-like"/>
    <property type="match status" value="1"/>
</dbReference>
<comment type="similarity">
    <text evidence="3">Belongs to the FdhD family.</text>
</comment>
<keyword evidence="1 3" id="KW-0963">Cytoplasm</keyword>
<evidence type="ECO:0000256" key="1">
    <source>
        <dbReference type="ARBA" id="ARBA00022490"/>
    </source>
</evidence>
<comment type="subcellular location">
    <subcellularLocation>
        <location evidence="3">Cytoplasm</location>
    </subcellularLocation>
</comment>
<reference evidence="5" key="1">
    <citation type="submission" date="2017-09" db="EMBL/GenBank/DDBJ databases">
        <title>Depth-based differentiation of microbial function through sediment-hosted aquifers and enrichment of novel symbionts in the deep terrestrial subsurface.</title>
        <authorList>
            <person name="Probst A.J."/>
            <person name="Ladd B."/>
            <person name="Jarett J.K."/>
            <person name="Geller-Mcgrath D.E."/>
            <person name="Sieber C.M.K."/>
            <person name="Emerson J.B."/>
            <person name="Anantharaman K."/>
            <person name="Thomas B.C."/>
            <person name="Malmstrom R."/>
            <person name="Stieglmeier M."/>
            <person name="Klingl A."/>
            <person name="Woyke T."/>
            <person name="Ryan C.M."/>
            <person name="Banfield J.F."/>
        </authorList>
    </citation>
    <scope>NUCLEOTIDE SEQUENCE [LARGE SCALE GENOMIC DNA]</scope>
</reference>
<feature type="binding site" evidence="3">
    <location>
        <begin position="238"/>
        <end position="243"/>
    </location>
    <ligand>
        <name>Mo-bis(molybdopterin guanine dinucleotide)</name>
        <dbReference type="ChEBI" id="CHEBI:60539"/>
    </ligand>
</feature>
<organism evidence="4 5">
    <name type="scientific">bacterium (Candidatus Ratteibacteria) CG01_land_8_20_14_3_00_40_19</name>
    <dbReference type="NCBI Taxonomy" id="2014290"/>
    <lineage>
        <taxon>Bacteria</taxon>
        <taxon>Candidatus Ratteibacteria</taxon>
    </lineage>
</organism>
<dbReference type="Gene3D" id="3.40.140.10">
    <property type="entry name" value="Cytidine Deaminase, domain 2"/>
    <property type="match status" value="1"/>
</dbReference>
<evidence type="ECO:0000256" key="3">
    <source>
        <dbReference type="HAMAP-Rule" id="MF_00187"/>
    </source>
</evidence>
<sequence>MESFTITKIKGNHKERVEDIVAQEVPFTVNLGNRELVTVLCSPFDLEDLTRGFLFTSGLVKGPDEIKKIVIDRQRWSADIDMAEVKSENLIFKRLYTSGCGKGVLFYNALDIIYRSKIISEFKVKSVRITKLMQDFQKRSEVYLKTGGVHSAALADEKDILAFREDIGRHNAIDKVIGHALLRKNTFKNTLLITSGRISSEILFKVRRCGIPIVISGSAPTNQAVRHAREMNITIVGFVRGNRMNIYSAEERIIPE</sequence>
<dbReference type="InterPro" id="IPR003786">
    <property type="entry name" value="FdhD"/>
</dbReference>
<dbReference type="AlphaFoldDB" id="A0A2M7EAS7"/>
<dbReference type="Gene3D" id="3.10.20.10">
    <property type="match status" value="1"/>
</dbReference>
<dbReference type="PIRSF" id="PIRSF015626">
    <property type="entry name" value="FdhD"/>
    <property type="match status" value="1"/>
</dbReference>
<accession>A0A2M7EAS7</accession>
<dbReference type="InterPro" id="IPR016193">
    <property type="entry name" value="Cytidine_deaminase-like"/>
</dbReference>
<evidence type="ECO:0000256" key="2">
    <source>
        <dbReference type="ARBA" id="ARBA00023150"/>
    </source>
</evidence>
<keyword evidence="2 3" id="KW-0501">Molybdenum cofactor biosynthesis</keyword>
<protein>
    <recommendedName>
        <fullName evidence="3">Sulfur carrier protein FdhD</fullName>
    </recommendedName>
</protein>
<dbReference type="NCBIfam" id="TIGR00129">
    <property type="entry name" value="fdhD_narQ"/>
    <property type="match status" value="1"/>
</dbReference>
<dbReference type="PANTHER" id="PTHR30592">
    <property type="entry name" value="FORMATE DEHYDROGENASE"/>
    <property type="match status" value="1"/>
</dbReference>